<proteinExistence type="predicted"/>
<evidence type="ECO:0000313" key="2">
    <source>
        <dbReference type="Proteomes" id="UP000789366"/>
    </source>
</evidence>
<gene>
    <name evidence="1" type="ORF">SPELUC_LOCUS12602</name>
</gene>
<sequence>MSNQALVIHVKNDKTITKLQQALNNGGIVYQSSVSSSKKEICDNLEELKLASDDGHAKNFSYGVVPDEDYEDEDCAVVTAFVCWFSSQNETGKRKYSNNNVRVKLSSNCLDDDKKIRKYPLELAAIVLQGKIPNLTIQYDN</sequence>
<reference evidence="1" key="1">
    <citation type="submission" date="2021-06" db="EMBL/GenBank/DDBJ databases">
        <authorList>
            <person name="Kallberg Y."/>
            <person name="Tangrot J."/>
            <person name="Rosling A."/>
        </authorList>
    </citation>
    <scope>NUCLEOTIDE SEQUENCE</scope>
    <source>
        <strain evidence="1">28 12/20/2015</strain>
    </source>
</reference>
<dbReference type="EMBL" id="CAJVPW010030303">
    <property type="protein sequence ID" value="CAG8723611.1"/>
    <property type="molecule type" value="Genomic_DNA"/>
</dbReference>
<comment type="caution">
    <text evidence="1">The sequence shown here is derived from an EMBL/GenBank/DDBJ whole genome shotgun (WGS) entry which is preliminary data.</text>
</comment>
<name>A0ACA9PSR9_9GLOM</name>
<protein>
    <submittedName>
        <fullName evidence="1">5464_t:CDS:1</fullName>
    </submittedName>
</protein>
<organism evidence="1 2">
    <name type="scientific">Cetraspora pellucida</name>
    <dbReference type="NCBI Taxonomy" id="1433469"/>
    <lineage>
        <taxon>Eukaryota</taxon>
        <taxon>Fungi</taxon>
        <taxon>Fungi incertae sedis</taxon>
        <taxon>Mucoromycota</taxon>
        <taxon>Glomeromycotina</taxon>
        <taxon>Glomeromycetes</taxon>
        <taxon>Diversisporales</taxon>
        <taxon>Gigasporaceae</taxon>
        <taxon>Cetraspora</taxon>
    </lineage>
</organism>
<accession>A0ACA9PSR9</accession>
<evidence type="ECO:0000313" key="1">
    <source>
        <dbReference type="EMBL" id="CAG8723611.1"/>
    </source>
</evidence>
<keyword evidence="2" id="KW-1185">Reference proteome</keyword>
<dbReference type="Proteomes" id="UP000789366">
    <property type="component" value="Unassembled WGS sequence"/>
</dbReference>